<keyword evidence="3" id="KW-1185">Reference proteome</keyword>
<feature type="compositionally biased region" description="Basic and acidic residues" evidence="1">
    <location>
        <begin position="8"/>
        <end position="28"/>
    </location>
</feature>
<organism evidence="2 3">
    <name type="scientific">Aphis craccivora</name>
    <name type="common">Cowpea aphid</name>
    <dbReference type="NCBI Taxonomy" id="307492"/>
    <lineage>
        <taxon>Eukaryota</taxon>
        <taxon>Metazoa</taxon>
        <taxon>Ecdysozoa</taxon>
        <taxon>Arthropoda</taxon>
        <taxon>Hexapoda</taxon>
        <taxon>Insecta</taxon>
        <taxon>Pterygota</taxon>
        <taxon>Neoptera</taxon>
        <taxon>Paraneoptera</taxon>
        <taxon>Hemiptera</taxon>
        <taxon>Sternorrhyncha</taxon>
        <taxon>Aphidomorpha</taxon>
        <taxon>Aphidoidea</taxon>
        <taxon>Aphididae</taxon>
        <taxon>Aphidini</taxon>
        <taxon>Aphis</taxon>
        <taxon>Aphis</taxon>
    </lineage>
</organism>
<dbReference type="AlphaFoldDB" id="A0A6G0Y201"/>
<dbReference type="Proteomes" id="UP000478052">
    <property type="component" value="Unassembled WGS sequence"/>
</dbReference>
<feature type="region of interest" description="Disordered" evidence="1">
    <location>
        <begin position="1"/>
        <end position="32"/>
    </location>
</feature>
<evidence type="ECO:0000313" key="3">
    <source>
        <dbReference type="Proteomes" id="UP000478052"/>
    </source>
</evidence>
<evidence type="ECO:0000313" key="2">
    <source>
        <dbReference type="EMBL" id="KAF0747880.1"/>
    </source>
</evidence>
<gene>
    <name evidence="2" type="ORF">FWK35_00025172</name>
</gene>
<evidence type="ECO:0000256" key="1">
    <source>
        <dbReference type="SAM" id="MobiDB-lite"/>
    </source>
</evidence>
<reference evidence="2 3" key="1">
    <citation type="submission" date="2019-08" db="EMBL/GenBank/DDBJ databases">
        <title>Whole genome of Aphis craccivora.</title>
        <authorList>
            <person name="Voronova N.V."/>
            <person name="Shulinski R.S."/>
            <person name="Bandarenka Y.V."/>
            <person name="Zhorov D.G."/>
            <person name="Warner D."/>
        </authorList>
    </citation>
    <scope>NUCLEOTIDE SEQUENCE [LARGE SCALE GENOMIC DNA]</scope>
    <source>
        <strain evidence="2">180601</strain>
        <tissue evidence="2">Whole Body</tissue>
    </source>
</reference>
<proteinExistence type="predicted"/>
<accession>A0A6G0Y201</accession>
<protein>
    <submittedName>
        <fullName evidence="2">Uncharacterized protein</fullName>
    </submittedName>
</protein>
<dbReference type="EMBL" id="VUJU01006681">
    <property type="protein sequence ID" value="KAF0747880.1"/>
    <property type="molecule type" value="Genomic_DNA"/>
</dbReference>
<dbReference type="OrthoDB" id="10581122at2759"/>
<sequence>MNGACEASRWETNEESLKQRNGRNETTSKMDGQCTGNIDGIYAIKRNKLGYGKGQREMERFSFRNKKPKWLVKLREKK</sequence>
<name>A0A6G0Y201_APHCR</name>
<comment type="caution">
    <text evidence="2">The sequence shown here is derived from an EMBL/GenBank/DDBJ whole genome shotgun (WGS) entry which is preliminary data.</text>
</comment>